<dbReference type="Gene3D" id="2.70.98.70">
    <property type="match status" value="1"/>
</dbReference>
<evidence type="ECO:0000256" key="4">
    <source>
        <dbReference type="ARBA" id="ARBA00023239"/>
    </source>
</evidence>
<keyword evidence="3" id="KW-0574">Periplasm</keyword>
<comment type="subcellular location">
    <subcellularLocation>
        <location evidence="1">Periplasm</location>
    </subcellularLocation>
</comment>
<dbReference type="Gene3D" id="1.50.10.100">
    <property type="entry name" value="Chondroitin AC/alginate lyase"/>
    <property type="match status" value="1"/>
</dbReference>
<evidence type="ECO:0000256" key="2">
    <source>
        <dbReference type="ARBA" id="ARBA00022729"/>
    </source>
</evidence>
<dbReference type="GO" id="GO:0016829">
    <property type="term" value="F:lyase activity"/>
    <property type="evidence" value="ECO:0007669"/>
    <property type="project" value="UniProtKB-KW"/>
</dbReference>
<protein>
    <submittedName>
        <fullName evidence="7">Heparinase II/III-family protein</fullName>
    </submittedName>
</protein>
<name>A0AAU7JME2_9HYPH</name>
<reference evidence="7" key="1">
    <citation type="submission" date="2024-05" db="EMBL/GenBank/DDBJ databases">
        <authorList>
            <person name="Kim S."/>
            <person name="Heo J."/>
            <person name="Choi H."/>
            <person name="Choi Y."/>
            <person name="Kwon S.-W."/>
            <person name="Kim Y."/>
        </authorList>
    </citation>
    <scope>NUCLEOTIDE SEQUENCE</scope>
    <source>
        <strain evidence="7">KACC 23698</strain>
    </source>
</reference>
<evidence type="ECO:0000256" key="3">
    <source>
        <dbReference type="ARBA" id="ARBA00022764"/>
    </source>
</evidence>
<evidence type="ECO:0000256" key="1">
    <source>
        <dbReference type="ARBA" id="ARBA00004418"/>
    </source>
</evidence>
<dbReference type="AlphaFoldDB" id="A0AAU7JME2"/>
<dbReference type="RefSeq" id="WP_406858272.1">
    <property type="nucleotide sequence ID" value="NZ_CP157484.1"/>
</dbReference>
<dbReference type="InterPro" id="IPR008929">
    <property type="entry name" value="Chondroitin_lyas"/>
</dbReference>
<dbReference type="SUPFAM" id="SSF48230">
    <property type="entry name" value="Chondroitin AC/alginate lyase"/>
    <property type="match status" value="1"/>
</dbReference>
<dbReference type="GO" id="GO:0042597">
    <property type="term" value="C:periplasmic space"/>
    <property type="evidence" value="ECO:0007669"/>
    <property type="project" value="UniProtKB-SubCell"/>
</dbReference>
<dbReference type="EMBL" id="CP157484">
    <property type="protein sequence ID" value="XBO41418.1"/>
    <property type="molecule type" value="Genomic_DNA"/>
</dbReference>
<dbReference type="InterPro" id="IPR031680">
    <property type="entry name" value="Hepar_II_III_N"/>
</dbReference>
<feature type="domain" description="Heparinase II/III-like C-terminal" evidence="5">
    <location>
        <begin position="403"/>
        <end position="628"/>
    </location>
</feature>
<dbReference type="PANTHER" id="PTHR39210">
    <property type="entry name" value="HEPARIN-SULFATE LYASE"/>
    <property type="match status" value="1"/>
</dbReference>
<dbReference type="Pfam" id="PF07940">
    <property type="entry name" value="Hepar_II_III_C"/>
    <property type="match status" value="1"/>
</dbReference>
<dbReference type="Pfam" id="PF16889">
    <property type="entry name" value="Hepar_II_III_N"/>
    <property type="match status" value="1"/>
</dbReference>
<organism evidence="7">
    <name type="scientific">Alsobacter sp. KACC 23698</name>
    <dbReference type="NCBI Taxonomy" id="3149229"/>
    <lineage>
        <taxon>Bacteria</taxon>
        <taxon>Pseudomonadati</taxon>
        <taxon>Pseudomonadota</taxon>
        <taxon>Alphaproteobacteria</taxon>
        <taxon>Hyphomicrobiales</taxon>
        <taxon>Alsobacteraceae</taxon>
        <taxon>Alsobacter</taxon>
    </lineage>
</organism>
<sequence>MKFNRLGWYVQRLRAMGPAEVAHRVAEQAKRARWRGDRRGWAAFDVGDGPLESLAAFGDVLRRPWPAEVEAATRSAAARTRAGTLELLGVPVAAGAYAPGLWALDPVSGRPWSSPDAYCFDVPFRNGDGRGDVKFVFELNRLQMLHPVAALAIRDGDGDAARFCLDVVLSWMEANPPFRGINWLSGIELALRLVSLGLVVAAAAPHLAAAERRRLRSAVAAHGFWLARYPSLHSSANNHHVAESLGLLVAGLLAPDLPAAPAWRAQGRRGLLDAAKDQFHADGWGAEQTPTYTAFTLEMLALGGLVLRNERDPYPAETWALIGKAAAALRSVTDQNGQAPRIGDDDEGRVLACPPDREPRYPASVSAALSGLIGEPALAPEARDPHWRDLLFASPGPGRSLQGVAHYPDGGITVIHDRIAGRRAMVAFDHGPLGFLSIAAHGHADALALWLHLDGEPVLVDAGTYLYSGGGAIREALRATASHNVLTIDGASQSATAGPFNWRTKACTRLERLQRGDAWSISASHDGYAARFGYRHERTIARTAQGFAVLDRLIGDGPRRPVEIRFHLRPDLAVAIDRGVATVSGSGGPLAAIRCPGEAALSLVKGVDGTPPFCSPAFGVLRSGQEFVASSHTEALKAGLVTQVEILPAG</sequence>
<evidence type="ECO:0000259" key="6">
    <source>
        <dbReference type="Pfam" id="PF16889"/>
    </source>
</evidence>
<dbReference type="InterPro" id="IPR012480">
    <property type="entry name" value="Hepar_II_III_C"/>
</dbReference>
<proteinExistence type="predicted"/>
<evidence type="ECO:0000313" key="7">
    <source>
        <dbReference type="EMBL" id="XBO41418.1"/>
    </source>
</evidence>
<feature type="domain" description="Heparin-sulfate lyase N-terminal" evidence="6">
    <location>
        <begin position="137"/>
        <end position="342"/>
    </location>
</feature>
<dbReference type="PANTHER" id="PTHR39210:SF1">
    <property type="entry name" value="HEPARIN-SULFATE LYASE"/>
    <property type="match status" value="1"/>
</dbReference>
<gene>
    <name evidence="7" type="ORF">ABEG18_11875</name>
</gene>
<evidence type="ECO:0000259" key="5">
    <source>
        <dbReference type="Pfam" id="PF07940"/>
    </source>
</evidence>
<accession>A0AAU7JME2</accession>
<keyword evidence="2" id="KW-0732">Signal</keyword>
<keyword evidence="4" id="KW-0456">Lyase</keyword>